<dbReference type="Pfam" id="PF07715">
    <property type="entry name" value="Plug"/>
    <property type="match status" value="1"/>
</dbReference>
<keyword evidence="9" id="KW-1185">Reference proteome</keyword>
<evidence type="ECO:0000313" key="9">
    <source>
        <dbReference type="Proteomes" id="UP001203058"/>
    </source>
</evidence>
<dbReference type="InterPro" id="IPR012910">
    <property type="entry name" value="Plug_dom"/>
</dbReference>
<gene>
    <name evidence="8" type="ORF">LZ016_04525</name>
</gene>
<dbReference type="EMBL" id="JAKZHW010000001">
    <property type="protein sequence ID" value="MCH8615367.1"/>
    <property type="molecule type" value="Genomic_DNA"/>
</dbReference>
<dbReference type="InterPro" id="IPR037066">
    <property type="entry name" value="Plug_dom_sf"/>
</dbReference>
<dbReference type="RefSeq" id="WP_241446126.1">
    <property type="nucleotide sequence ID" value="NZ_JAKZHW010000001.1"/>
</dbReference>
<dbReference type="Pfam" id="PF14905">
    <property type="entry name" value="OMP_b-brl_3"/>
    <property type="match status" value="1"/>
</dbReference>
<dbReference type="InterPro" id="IPR041700">
    <property type="entry name" value="OMP_b-brl_3"/>
</dbReference>
<keyword evidence="3" id="KW-0998">Cell outer membrane</keyword>
<comment type="subcellular location">
    <subcellularLocation>
        <location evidence="1">Cell outer membrane</location>
    </subcellularLocation>
</comment>
<organism evidence="8 9">
    <name type="scientific">Sphingomonas telluris</name>
    <dbReference type="NCBI Taxonomy" id="2907998"/>
    <lineage>
        <taxon>Bacteria</taxon>
        <taxon>Pseudomonadati</taxon>
        <taxon>Pseudomonadota</taxon>
        <taxon>Alphaproteobacteria</taxon>
        <taxon>Sphingomonadales</taxon>
        <taxon>Sphingomonadaceae</taxon>
        <taxon>Sphingomonas</taxon>
    </lineage>
</organism>
<feature type="domain" description="TonB-dependent receptor plug" evidence="6">
    <location>
        <begin position="42"/>
        <end position="138"/>
    </location>
</feature>
<evidence type="ECO:0000256" key="2">
    <source>
        <dbReference type="ARBA" id="ARBA00023136"/>
    </source>
</evidence>
<dbReference type="Gene3D" id="2.40.170.20">
    <property type="entry name" value="TonB-dependent receptor, beta-barrel domain"/>
    <property type="match status" value="1"/>
</dbReference>
<reference evidence="8 9" key="1">
    <citation type="submission" date="2022-03" db="EMBL/GenBank/DDBJ databases">
        <authorList>
            <person name="Jo J.-H."/>
            <person name="Im W.-T."/>
        </authorList>
    </citation>
    <scope>NUCLEOTIDE SEQUENCE [LARGE SCALE GENOMIC DNA]</scope>
    <source>
        <strain evidence="8 9">SM33</strain>
    </source>
</reference>
<accession>A0ABS9VK69</accession>
<feature type="compositionally biased region" description="Low complexity" evidence="4">
    <location>
        <begin position="24"/>
        <end position="36"/>
    </location>
</feature>
<evidence type="ECO:0000313" key="8">
    <source>
        <dbReference type="EMBL" id="MCH8615367.1"/>
    </source>
</evidence>
<evidence type="ECO:0000256" key="1">
    <source>
        <dbReference type="ARBA" id="ARBA00004442"/>
    </source>
</evidence>
<evidence type="ECO:0000259" key="7">
    <source>
        <dbReference type="Pfam" id="PF14905"/>
    </source>
</evidence>
<keyword evidence="5" id="KW-0732">Signal</keyword>
<feature type="region of interest" description="Disordered" evidence="4">
    <location>
        <begin position="24"/>
        <end position="43"/>
    </location>
</feature>
<dbReference type="Gene3D" id="2.170.130.10">
    <property type="entry name" value="TonB-dependent receptor, plug domain"/>
    <property type="match status" value="1"/>
</dbReference>
<protein>
    <submittedName>
        <fullName evidence="8">Outer membrane beta-barrel protein</fullName>
    </submittedName>
</protein>
<sequence length="730" mass="80699">MARALWLGGIAASAVAFSQAAAAQTPSPSDPQSTAAVPSNGTASRTTTYDAAYFSQFAPRTALDIARRVPGFQLDLGVTQSDLGAVDVRGFSGTAGNVVFNGARPSSKAENLQDTLSRIPAQRVVRVEVGPGDLYGSDYAGKSQVLNVILSEASGFDANLTAATMRRYTGYINTDLQGSALIRKGQHTINLSAGTGRNKQLEEGTDTLTDEITGEPVEFRRKHNSYFNRDPFLAGSWALEQSSDSAFRLNARWQPSRFDLTQDNRVTPADGPQHDDNLFQKYRDPVLELGGDVTRPLAGGALKFVGLATRRKRDDMDTYLQRDGLIENNAMVVGGFEQTVKAHRNETIGRLTWTRANLAGFSFEAGAEAALNTLDSTVDLFEFDENGDRVQINLPLDDATVKEKRGEIYFSMGKNLSPDLRIDGGMNYEFSNLKVRGDAFADRTLKFWKPNLAVDWKPGGKWHTRVSIRRVVAQLDFYDFISVAELSTDRVNAGNENLQPQRTWEFRAMAEHPILGDGLVKLDLGYDLITMLQDRILICDPEDPTDPETCFDAPGNIGTGKRAFATLTLDAPLSRIWNGLRIKFDGTLQRTRVDDPITGDPRKFSGFFPAWQWNVDVRRDIGKWSYGFNVGDNQRFTFYRTDEFDTNFNGGPYGTAFVEYRPTARTAISFNVDNAFETSGNRERILFSPNRATPEDIVHELRERNRHISVGLTLKQSFGGGSSSGVASKN</sequence>
<comment type="caution">
    <text evidence="8">The sequence shown here is derived from an EMBL/GenBank/DDBJ whole genome shotgun (WGS) entry which is preliminary data.</text>
</comment>
<feature type="domain" description="Outer membrane protein beta-barrel" evidence="7">
    <location>
        <begin position="313"/>
        <end position="688"/>
    </location>
</feature>
<proteinExistence type="predicted"/>
<dbReference type="Proteomes" id="UP001203058">
    <property type="component" value="Unassembled WGS sequence"/>
</dbReference>
<evidence type="ECO:0000256" key="3">
    <source>
        <dbReference type="ARBA" id="ARBA00023237"/>
    </source>
</evidence>
<keyword evidence="2" id="KW-0472">Membrane</keyword>
<dbReference type="SUPFAM" id="SSF56935">
    <property type="entry name" value="Porins"/>
    <property type="match status" value="1"/>
</dbReference>
<evidence type="ECO:0000256" key="5">
    <source>
        <dbReference type="SAM" id="SignalP"/>
    </source>
</evidence>
<evidence type="ECO:0000259" key="6">
    <source>
        <dbReference type="Pfam" id="PF07715"/>
    </source>
</evidence>
<dbReference type="InterPro" id="IPR036942">
    <property type="entry name" value="Beta-barrel_TonB_sf"/>
</dbReference>
<name>A0ABS9VK69_9SPHN</name>
<feature type="signal peptide" evidence="5">
    <location>
        <begin position="1"/>
        <end position="22"/>
    </location>
</feature>
<feature type="chain" id="PRO_5045877570" evidence="5">
    <location>
        <begin position="23"/>
        <end position="730"/>
    </location>
</feature>
<evidence type="ECO:0000256" key="4">
    <source>
        <dbReference type="SAM" id="MobiDB-lite"/>
    </source>
</evidence>